<evidence type="ECO:0000256" key="4">
    <source>
        <dbReference type="SAM" id="Coils"/>
    </source>
</evidence>
<feature type="chain" id="PRO_5043449315" evidence="5">
    <location>
        <begin position="23"/>
        <end position="244"/>
    </location>
</feature>
<evidence type="ECO:0000259" key="6">
    <source>
        <dbReference type="PROSITE" id="PS50871"/>
    </source>
</evidence>
<gene>
    <name evidence="7" type="ORF">XNOV1_A030321</name>
</gene>
<organism evidence="7 8">
    <name type="scientific">Xyrichtys novacula</name>
    <name type="common">Pearly razorfish</name>
    <name type="synonym">Hemipteronotus novacula</name>
    <dbReference type="NCBI Taxonomy" id="13765"/>
    <lineage>
        <taxon>Eukaryota</taxon>
        <taxon>Metazoa</taxon>
        <taxon>Chordata</taxon>
        <taxon>Craniata</taxon>
        <taxon>Vertebrata</taxon>
        <taxon>Euteleostomi</taxon>
        <taxon>Actinopterygii</taxon>
        <taxon>Neopterygii</taxon>
        <taxon>Teleostei</taxon>
        <taxon>Neoteleostei</taxon>
        <taxon>Acanthomorphata</taxon>
        <taxon>Eupercaria</taxon>
        <taxon>Labriformes</taxon>
        <taxon>Labridae</taxon>
        <taxon>Xyrichtys</taxon>
    </lineage>
</organism>
<name>A0AAV1HJY1_XYRNO</name>
<dbReference type="AlphaFoldDB" id="A0AAV1HJY1"/>
<dbReference type="PANTHER" id="PTHR22923">
    <property type="entry name" value="CEREBELLIN-RELATED"/>
    <property type="match status" value="1"/>
</dbReference>
<evidence type="ECO:0000313" key="8">
    <source>
        <dbReference type="Proteomes" id="UP001178508"/>
    </source>
</evidence>
<sequence>MEFRTLLLLTLLGLSLVEQGFGQRGDVDVREWLSAKEELIKKLEDKLKDVERWRSEVKALEVRLNETVDELTRQKSEVERLNKENEGLETRLNATEKEVDELKQNSGKAPQIAFSASLANFGEIYKGPCTDKTLIFKRIFSNTGNGYDNNTGVFTAPVNGLYYFSFSTYGYNTHVMGAILVKNGIRQVSTYDHPSDDGSDSSSNSVVLRLAAGDKVHMELWDKGRVFDNLNGHTTFSGFLIFPV</sequence>
<dbReference type="PRINTS" id="PR00007">
    <property type="entry name" value="COMPLEMNTC1Q"/>
</dbReference>
<evidence type="ECO:0000256" key="3">
    <source>
        <dbReference type="ARBA" id="ARBA00022729"/>
    </source>
</evidence>
<dbReference type="PANTHER" id="PTHR22923:SF102">
    <property type="entry name" value="CEREBELLIN 13-RELATED"/>
    <property type="match status" value="1"/>
</dbReference>
<dbReference type="Gene3D" id="2.60.120.40">
    <property type="match status" value="1"/>
</dbReference>
<keyword evidence="2" id="KW-0964">Secreted</keyword>
<evidence type="ECO:0000256" key="5">
    <source>
        <dbReference type="SAM" id="SignalP"/>
    </source>
</evidence>
<accession>A0AAV1HJY1</accession>
<dbReference type="Proteomes" id="UP001178508">
    <property type="component" value="Chromosome 23"/>
</dbReference>
<keyword evidence="3 5" id="KW-0732">Signal</keyword>
<dbReference type="SUPFAM" id="SSF49842">
    <property type="entry name" value="TNF-like"/>
    <property type="match status" value="1"/>
</dbReference>
<evidence type="ECO:0000256" key="1">
    <source>
        <dbReference type="ARBA" id="ARBA00004613"/>
    </source>
</evidence>
<dbReference type="EMBL" id="OY660886">
    <property type="protein sequence ID" value="CAJ1085945.1"/>
    <property type="molecule type" value="Genomic_DNA"/>
</dbReference>
<dbReference type="PROSITE" id="PS50871">
    <property type="entry name" value="C1Q"/>
    <property type="match status" value="1"/>
</dbReference>
<evidence type="ECO:0000313" key="7">
    <source>
        <dbReference type="EMBL" id="CAJ1085945.1"/>
    </source>
</evidence>
<keyword evidence="8" id="KW-1185">Reference proteome</keyword>
<dbReference type="Pfam" id="PF00386">
    <property type="entry name" value="C1q"/>
    <property type="match status" value="1"/>
</dbReference>
<comment type="subcellular location">
    <subcellularLocation>
        <location evidence="1">Secreted</location>
    </subcellularLocation>
</comment>
<feature type="domain" description="C1q" evidence="6">
    <location>
        <begin position="107"/>
        <end position="244"/>
    </location>
</feature>
<dbReference type="SMART" id="SM00110">
    <property type="entry name" value="C1Q"/>
    <property type="match status" value="1"/>
</dbReference>
<keyword evidence="4" id="KW-0175">Coiled coil</keyword>
<dbReference type="InterPro" id="IPR050822">
    <property type="entry name" value="Cerebellin_Synaptic_Org"/>
</dbReference>
<feature type="coiled-coil region" evidence="4">
    <location>
        <begin position="33"/>
        <end position="105"/>
    </location>
</feature>
<reference evidence="7" key="1">
    <citation type="submission" date="2023-08" db="EMBL/GenBank/DDBJ databases">
        <authorList>
            <person name="Alioto T."/>
            <person name="Alioto T."/>
            <person name="Gomez Garrido J."/>
        </authorList>
    </citation>
    <scope>NUCLEOTIDE SEQUENCE</scope>
</reference>
<dbReference type="GO" id="GO:0005576">
    <property type="term" value="C:extracellular region"/>
    <property type="evidence" value="ECO:0007669"/>
    <property type="project" value="UniProtKB-SubCell"/>
</dbReference>
<feature type="signal peptide" evidence="5">
    <location>
        <begin position="1"/>
        <end position="22"/>
    </location>
</feature>
<protein>
    <submittedName>
        <fullName evidence="7">Cerebellin 11</fullName>
    </submittedName>
</protein>
<proteinExistence type="predicted"/>
<dbReference type="InterPro" id="IPR001073">
    <property type="entry name" value="C1q_dom"/>
</dbReference>
<evidence type="ECO:0000256" key="2">
    <source>
        <dbReference type="ARBA" id="ARBA00022525"/>
    </source>
</evidence>
<dbReference type="InterPro" id="IPR008983">
    <property type="entry name" value="Tumour_necrosis_fac-like_dom"/>
</dbReference>